<protein>
    <submittedName>
        <fullName evidence="1">Uncharacterized protein</fullName>
    </submittedName>
</protein>
<dbReference type="EMBL" id="JADCTT010000003">
    <property type="protein sequence ID" value="KAF9754541.1"/>
    <property type="molecule type" value="Genomic_DNA"/>
</dbReference>
<proteinExistence type="predicted"/>
<evidence type="ECO:0000313" key="1">
    <source>
        <dbReference type="EMBL" id="KAF9754541.1"/>
    </source>
</evidence>
<gene>
    <name evidence="1" type="ORF">IM811_009982</name>
</gene>
<dbReference type="AlphaFoldDB" id="A0A8H7NF53"/>
<organism evidence="1 2">
    <name type="scientific">Bionectria ochroleuca</name>
    <name type="common">Gliocladium roseum</name>
    <dbReference type="NCBI Taxonomy" id="29856"/>
    <lineage>
        <taxon>Eukaryota</taxon>
        <taxon>Fungi</taxon>
        <taxon>Dikarya</taxon>
        <taxon>Ascomycota</taxon>
        <taxon>Pezizomycotina</taxon>
        <taxon>Sordariomycetes</taxon>
        <taxon>Hypocreomycetidae</taxon>
        <taxon>Hypocreales</taxon>
        <taxon>Bionectriaceae</taxon>
        <taxon>Clonostachys</taxon>
    </lineage>
</organism>
<dbReference type="PROSITE" id="PS51257">
    <property type="entry name" value="PROKAR_LIPOPROTEIN"/>
    <property type="match status" value="1"/>
</dbReference>
<sequence length="109" mass="12489">MRRSIVQFCVGAKLFFGIFLLLGCITVNQLHFRMMHFTTQKPEIPSPIVLDTNVYAYKWRPQAIGMLKSIGRSQKAIQSTTERTNQYIHSLQLSRVQPLILIIISLLAV</sequence>
<comment type="caution">
    <text evidence="1">The sequence shown here is derived from an EMBL/GenBank/DDBJ whole genome shotgun (WGS) entry which is preliminary data.</text>
</comment>
<dbReference type="Proteomes" id="UP000616885">
    <property type="component" value="Unassembled WGS sequence"/>
</dbReference>
<accession>A0A8H7NF53</accession>
<reference evidence="1" key="1">
    <citation type="submission" date="2020-10" db="EMBL/GenBank/DDBJ databases">
        <title>High-Quality Genome Resource of Clonostachys rosea strain S41 by Oxford Nanopore Long-Read Sequencing.</title>
        <authorList>
            <person name="Wang H."/>
        </authorList>
    </citation>
    <scope>NUCLEOTIDE SEQUENCE</scope>
    <source>
        <strain evidence="1">S41</strain>
    </source>
</reference>
<evidence type="ECO:0000313" key="2">
    <source>
        <dbReference type="Proteomes" id="UP000616885"/>
    </source>
</evidence>
<name>A0A8H7NF53_BIOOC</name>